<dbReference type="EMBL" id="JAMPKK010000001">
    <property type="protein sequence ID" value="MEP0862880.1"/>
    <property type="molecule type" value="Genomic_DNA"/>
</dbReference>
<evidence type="ECO:0000313" key="2">
    <source>
        <dbReference type="EMBL" id="MEP0862880.1"/>
    </source>
</evidence>
<organism evidence="2 3">
    <name type="scientific">Funiculus sociatus GB2-A5</name>
    <dbReference type="NCBI Taxonomy" id="2933946"/>
    <lineage>
        <taxon>Bacteria</taxon>
        <taxon>Bacillati</taxon>
        <taxon>Cyanobacteriota</taxon>
        <taxon>Cyanophyceae</taxon>
        <taxon>Coleofasciculales</taxon>
        <taxon>Coleofasciculaceae</taxon>
        <taxon>Funiculus</taxon>
    </lineage>
</organism>
<evidence type="ECO:0000313" key="3">
    <source>
        <dbReference type="Proteomes" id="UP001442494"/>
    </source>
</evidence>
<dbReference type="Pfam" id="PF26002">
    <property type="entry name" value="Beta-barrel_AprE"/>
    <property type="match status" value="1"/>
</dbReference>
<protein>
    <recommendedName>
        <fullName evidence="1">AprE-like beta-barrel domain-containing protein</fullName>
    </recommendedName>
</protein>
<comment type="caution">
    <text evidence="2">The sequence shown here is derived from an EMBL/GenBank/DDBJ whole genome shotgun (WGS) entry which is preliminary data.</text>
</comment>
<proteinExistence type="predicted"/>
<name>A0ABV0JHV5_9CYAN</name>
<feature type="domain" description="AprE-like beta-barrel" evidence="1">
    <location>
        <begin position="2"/>
        <end position="75"/>
    </location>
</feature>
<evidence type="ECO:0000259" key="1">
    <source>
        <dbReference type="Pfam" id="PF26002"/>
    </source>
</evidence>
<keyword evidence="3" id="KW-1185">Reference proteome</keyword>
<sequence length="94" mass="10420">MRVSAYPYPDYGTLKGKVSAIAPDATTPQSNETTISGAVLPFYEVTIQPLKTELNKDARQYTVQPGMDITADIISREETVLTFILRKARLITDL</sequence>
<reference evidence="2 3" key="1">
    <citation type="submission" date="2022-04" db="EMBL/GenBank/DDBJ databases">
        <title>Positive selection, recombination, and allopatry shape intraspecific diversity of widespread and dominant cyanobacteria.</title>
        <authorList>
            <person name="Wei J."/>
            <person name="Shu W."/>
            <person name="Hu C."/>
        </authorList>
    </citation>
    <scope>NUCLEOTIDE SEQUENCE [LARGE SCALE GENOMIC DNA]</scope>
    <source>
        <strain evidence="2 3">GB2-A5</strain>
    </source>
</reference>
<gene>
    <name evidence="2" type="ORF">NDI37_00095</name>
</gene>
<dbReference type="RefSeq" id="WP_190424156.1">
    <property type="nucleotide sequence ID" value="NZ_JAMPKK010000001.1"/>
</dbReference>
<dbReference type="InterPro" id="IPR058982">
    <property type="entry name" value="Beta-barrel_AprE"/>
</dbReference>
<dbReference type="Proteomes" id="UP001442494">
    <property type="component" value="Unassembled WGS sequence"/>
</dbReference>
<accession>A0ABV0JHV5</accession>